<evidence type="ECO:0000313" key="1">
    <source>
        <dbReference type="EMBL" id="RRT84422.1"/>
    </source>
</evidence>
<dbReference type="AlphaFoldDB" id="A0A427B7G7"/>
<evidence type="ECO:0000313" key="2">
    <source>
        <dbReference type="Proteomes" id="UP000287651"/>
    </source>
</evidence>
<gene>
    <name evidence="1" type="ORF">B296_00010113</name>
</gene>
<sequence length="122" mass="13791">MLGVRWEFAEENRLLTEGSLKGCREFTRSSSKDQLIWELAKSLLEAEQDSDDVVGSTPRAHQRFTRKFLGSSLIGCPELAGRMFGVRREFTEGNRELIGGSLEGNREFAERSIDSQTTKIMC</sequence>
<dbReference type="EMBL" id="AMZH03000307">
    <property type="protein sequence ID" value="RRT84422.1"/>
    <property type="molecule type" value="Genomic_DNA"/>
</dbReference>
<protein>
    <submittedName>
        <fullName evidence="1">Uncharacterized protein</fullName>
    </submittedName>
</protein>
<dbReference type="Proteomes" id="UP000287651">
    <property type="component" value="Unassembled WGS sequence"/>
</dbReference>
<proteinExistence type="predicted"/>
<name>A0A427B7G7_ENSVE</name>
<comment type="caution">
    <text evidence="1">The sequence shown here is derived from an EMBL/GenBank/DDBJ whole genome shotgun (WGS) entry which is preliminary data.</text>
</comment>
<reference evidence="1 2" key="1">
    <citation type="journal article" date="2014" name="Agronomy (Basel)">
        <title>A Draft Genome Sequence for Ensete ventricosum, the Drought-Tolerant Tree Against Hunger.</title>
        <authorList>
            <person name="Harrison J."/>
            <person name="Moore K.A."/>
            <person name="Paszkiewicz K."/>
            <person name="Jones T."/>
            <person name="Grant M."/>
            <person name="Ambacheew D."/>
            <person name="Muzemil S."/>
            <person name="Studholme D.J."/>
        </authorList>
    </citation>
    <scope>NUCLEOTIDE SEQUENCE [LARGE SCALE GENOMIC DNA]</scope>
</reference>
<organism evidence="1 2">
    <name type="scientific">Ensete ventricosum</name>
    <name type="common">Abyssinian banana</name>
    <name type="synonym">Musa ensete</name>
    <dbReference type="NCBI Taxonomy" id="4639"/>
    <lineage>
        <taxon>Eukaryota</taxon>
        <taxon>Viridiplantae</taxon>
        <taxon>Streptophyta</taxon>
        <taxon>Embryophyta</taxon>
        <taxon>Tracheophyta</taxon>
        <taxon>Spermatophyta</taxon>
        <taxon>Magnoliopsida</taxon>
        <taxon>Liliopsida</taxon>
        <taxon>Zingiberales</taxon>
        <taxon>Musaceae</taxon>
        <taxon>Ensete</taxon>
    </lineage>
</organism>
<accession>A0A427B7G7</accession>